<protein>
    <submittedName>
        <fullName evidence="1">Uncharacterized protein</fullName>
    </submittedName>
</protein>
<name>A0A2W4YR59_9SPHN</name>
<dbReference type="AlphaFoldDB" id="A0A2W4YR59"/>
<sequence>MTELTEIRNEKRAAARQQMGAELVEAAQRAAESNEVVAWAVVAFRADGRSFRSFDTGGIMPLWAFPEAVKGAVDEVAVGVDDDFDAQRAAEIWTRGRK</sequence>
<comment type="caution">
    <text evidence="1">The sequence shown here is derived from an EMBL/GenBank/DDBJ whole genome shotgun (WGS) entry which is preliminary data.</text>
</comment>
<proteinExistence type="predicted"/>
<organism evidence="1 2">
    <name type="scientific">Sphingomonas taxi</name>
    <dbReference type="NCBI Taxonomy" id="1549858"/>
    <lineage>
        <taxon>Bacteria</taxon>
        <taxon>Pseudomonadati</taxon>
        <taxon>Pseudomonadota</taxon>
        <taxon>Alphaproteobacteria</taxon>
        <taxon>Sphingomonadales</taxon>
        <taxon>Sphingomonadaceae</taxon>
        <taxon>Sphingomonas</taxon>
    </lineage>
</organism>
<accession>A0A2W4YR59</accession>
<evidence type="ECO:0000313" key="1">
    <source>
        <dbReference type="EMBL" id="PZO72263.1"/>
    </source>
</evidence>
<reference evidence="1 2" key="1">
    <citation type="submission" date="2017-08" db="EMBL/GenBank/DDBJ databases">
        <title>Infants hospitalized years apart are colonized by the same room-sourced microbial strains.</title>
        <authorList>
            <person name="Brooks B."/>
            <person name="Olm M.R."/>
            <person name="Firek B.A."/>
            <person name="Baker R."/>
            <person name="Thomas B.C."/>
            <person name="Morowitz M.J."/>
            <person name="Banfield J.F."/>
        </authorList>
    </citation>
    <scope>NUCLEOTIDE SEQUENCE [LARGE SCALE GENOMIC DNA]</scope>
    <source>
        <strain evidence="1">S2_018_000_R3_119</strain>
    </source>
</reference>
<dbReference type="Proteomes" id="UP000249555">
    <property type="component" value="Unassembled WGS sequence"/>
</dbReference>
<dbReference type="EMBL" id="QFMX01000013">
    <property type="protein sequence ID" value="PZO72263.1"/>
    <property type="molecule type" value="Genomic_DNA"/>
</dbReference>
<evidence type="ECO:0000313" key="2">
    <source>
        <dbReference type="Proteomes" id="UP000249555"/>
    </source>
</evidence>
<gene>
    <name evidence="1" type="ORF">DI640_12880</name>
</gene>